<dbReference type="PANTHER" id="PTHR47918:SF1">
    <property type="entry name" value="DNA-BINDING PROTEIN FIS"/>
    <property type="match status" value="1"/>
</dbReference>
<dbReference type="EMBL" id="AP017928">
    <property type="protein sequence ID" value="BBA36324.1"/>
    <property type="molecule type" value="Genomic_DNA"/>
</dbReference>
<name>A0A250KXU5_9GAMM</name>
<dbReference type="AlphaFoldDB" id="A0A250KXU5"/>
<sequence>MKAQARKIETIPNTVEFKPDTTLLLSDHVRMSLQRYFAQLDGHEATDLYAMVISEVEKPLIETVLEQCGHNQSKAAMVLGVSRSTLRKKMLQYGIE</sequence>
<dbReference type="PRINTS" id="PR01590">
    <property type="entry name" value="HTHFIS"/>
</dbReference>
<keyword evidence="2 5" id="KW-0238">DNA-binding</keyword>
<comment type="similarity">
    <text evidence="1">Belongs to the transcriptional regulatory Fis family.</text>
</comment>
<accession>A0A250KXU5</accession>
<dbReference type="Pfam" id="PF02954">
    <property type="entry name" value="HTH_8"/>
    <property type="match status" value="1"/>
</dbReference>
<dbReference type="Proteomes" id="UP000266313">
    <property type="component" value="Chromosome"/>
</dbReference>
<dbReference type="InterPro" id="IPR009057">
    <property type="entry name" value="Homeodomain-like_sf"/>
</dbReference>
<dbReference type="KEGG" id="mmai:sS8_4394"/>
<dbReference type="InterPro" id="IPR002197">
    <property type="entry name" value="HTH_Fis"/>
</dbReference>
<dbReference type="InterPro" id="IPR050207">
    <property type="entry name" value="Trans_regulatory_Fis"/>
</dbReference>
<dbReference type="OrthoDB" id="9802388at2"/>
<proteinExistence type="inferred from homology"/>
<evidence type="ECO:0000313" key="5">
    <source>
        <dbReference type="EMBL" id="BBA36324.1"/>
    </source>
</evidence>
<dbReference type="InterPro" id="IPR005412">
    <property type="entry name" value="Fis_DNA-bd"/>
</dbReference>
<organism evidence="5 6">
    <name type="scientific">Methylocaldum marinum</name>
    <dbReference type="NCBI Taxonomy" id="1432792"/>
    <lineage>
        <taxon>Bacteria</taxon>
        <taxon>Pseudomonadati</taxon>
        <taxon>Pseudomonadota</taxon>
        <taxon>Gammaproteobacteria</taxon>
        <taxon>Methylococcales</taxon>
        <taxon>Methylococcaceae</taxon>
        <taxon>Methylocaldum</taxon>
    </lineage>
</organism>
<dbReference type="PANTHER" id="PTHR47918">
    <property type="entry name" value="DNA-BINDING PROTEIN FIS"/>
    <property type="match status" value="1"/>
</dbReference>
<dbReference type="RefSeq" id="WP_119631516.1">
    <property type="nucleotide sequence ID" value="NZ_AP017928.1"/>
</dbReference>
<keyword evidence="6" id="KW-1185">Reference proteome</keyword>
<evidence type="ECO:0000313" key="6">
    <source>
        <dbReference type="Proteomes" id="UP000266313"/>
    </source>
</evidence>
<reference evidence="5 6" key="1">
    <citation type="submission" date="2016-12" db="EMBL/GenBank/DDBJ databases">
        <title>Genome sequencing of Methylocaldum marinum.</title>
        <authorList>
            <person name="Takeuchi M."/>
            <person name="Kamagata Y."/>
            <person name="Hiraoka S."/>
            <person name="Oshima K."/>
            <person name="Hattori M."/>
            <person name="Iwasaki W."/>
        </authorList>
    </citation>
    <scope>NUCLEOTIDE SEQUENCE [LARGE SCALE GENOMIC DNA]</scope>
    <source>
        <strain evidence="5 6">S8</strain>
    </source>
</reference>
<dbReference type="PRINTS" id="PR01591">
    <property type="entry name" value="DNABINDNGFIS"/>
</dbReference>
<gene>
    <name evidence="5" type="ORF">sS8_4394</name>
</gene>
<feature type="domain" description="DNA binding HTH" evidence="4">
    <location>
        <begin position="54"/>
        <end position="93"/>
    </location>
</feature>
<protein>
    <recommendedName>
        <fullName evidence="3">Putative Fis-like DNA-binding protein</fullName>
    </recommendedName>
</protein>
<dbReference type="Gene3D" id="1.10.10.60">
    <property type="entry name" value="Homeodomain-like"/>
    <property type="match status" value="1"/>
</dbReference>
<evidence type="ECO:0000256" key="1">
    <source>
        <dbReference type="ARBA" id="ARBA00008559"/>
    </source>
</evidence>
<dbReference type="GO" id="GO:0043565">
    <property type="term" value="F:sequence-specific DNA binding"/>
    <property type="evidence" value="ECO:0007669"/>
    <property type="project" value="InterPro"/>
</dbReference>
<dbReference type="GO" id="GO:0006355">
    <property type="term" value="P:regulation of DNA-templated transcription"/>
    <property type="evidence" value="ECO:0007669"/>
    <property type="project" value="InterPro"/>
</dbReference>
<evidence type="ECO:0000259" key="4">
    <source>
        <dbReference type="Pfam" id="PF02954"/>
    </source>
</evidence>
<evidence type="ECO:0000256" key="2">
    <source>
        <dbReference type="ARBA" id="ARBA00023125"/>
    </source>
</evidence>
<dbReference type="SUPFAM" id="SSF46689">
    <property type="entry name" value="Homeodomain-like"/>
    <property type="match status" value="1"/>
</dbReference>
<evidence type="ECO:0000256" key="3">
    <source>
        <dbReference type="ARBA" id="ARBA00029540"/>
    </source>
</evidence>